<feature type="domain" description="N-acetyltransferase" evidence="1">
    <location>
        <begin position="134"/>
        <end position="276"/>
    </location>
</feature>
<keyword evidence="2" id="KW-0689">Ribosomal protein</keyword>
<accession>A0A927MYR4</accession>
<organism evidence="2 3">
    <name type="scientific">Actinopolymorpha pittospori</name>
    <dbReference type="NCBI Taxonomy" id="648752"/>
    <lineage>
        <taxon>Bacteria</taxon>
        <taxon>Bacillati</taxon>
        <taxon>Actinomycetota</taxon>
        <taxon>Actinomycetes</taxon>
        <taxon>Propionibacteriales</taxon>
        <taxon>Actinopolymorphaceae</taxon>
        <taxon>Actinopolymorpha</taxon>
    </lineage>
</organism>
<name>A0A927MYR4_9ACTN</name>
<keyword evidence="3" id="KW-1185">Reference proteome</keyword>
<protein>
    <submittedName>
        <fullName evidence="2">Ribosomal protein S18 acetylase RimI-like enzyme</fullName>
    </submittedName>
</protein>
<dbReference type="CDD" id="cd04301">
    <property type="entry name" value="NAT_SF"/>
    <property type="match status" value="1"/>
</dbReference>
<dbReference type="Pfam" id="PF00583">
    <property type="entry name" value="Acetyltransf_1"/>
    <property type="match status" value="1"/>
</dbReference>
<dbReference type="SUPFAM" id="SSF55729">
    <property type="entry name" value="Acyl-CoA N-acyltransferases (Nat)"/>
    <property type="match status" value="1"/>
</dbReference>
<sequence>MQSLSERVSARTGYRLVGDLAWNWCLSHDQPREHPTAVWTDGAGGEVLAWGWLELPDGLMLQVDPGHPALAGEVLAWAEGIAPGVLNVEVCQTETVLVDALVRRGYAPKDGPFMVCLGRSLATPPEKVELPPGYLLRGLDGPEDVERRAAVHRAAFGSTRVTGARHARMMRTWPYDPGFDLVVEAPDGEFAAYCQGWYDQVNRTGEFEPVGTHPDHRRRGLSRAVCVAVLHAFAAAGGERAVVYARGDDAYPVPKRLYESMGFTVRARTLTYTRPV</sequence>
<keyword evidence="2" id="KW-0687">Ribonucleoprotein</keyword>
<dbReference type="Proteomes" id="UP000638648">
    <property type="component" value="Unassembled WGS sequence"/>
</dbReference>
<evidence type="ECO:0000313" key="2">
    <source>
        <dbReference type="EMBL" id="MBE1607748.1"/>
    </source>
</evidence>
<dbReference type="GO" id="GO:0005840">
    <property type="term" value="C:ribosome"/>
    <property type="evidence" value="ECO:0007669"/>
    <property type="project" value="UniProtKB-KW"/>
</dbReference>
<proteinExistence type="predicted"/>
<reference evidence="2" key="1">
    <citation type="submission" date="2020-10" db="EMBL/GenBank/DDBJ databases">
        <title>Sequencing the genomes of 1000 actinobacteria strains.</title>
        <authorList>
            <person name="Klenk H.-P."/>
        </authorList>
    </citation>
    <scope>NUCLEOTIDE SEQUENCE</scope>
    <source>
        <strain evidence="2">DSM 45354</strain>
    </source>
</reference>
<evidence type="ECO:0000259" key="1">
    <source>
        <dbReference type="PROSITE" id="PS51186"/>
    </source>
</evidence>
<gene>
    <name evidence="2" type="ORF">HEB94_004596</name>
</gene>
<comment type="caution">
    <text evidence="2">The sequence shown here is derived from an EMBL/GenBank/DDBJ whole genome shotgun (WGS) entry which is preliminary data.</text>
</comment>
<evidence type="ECO:0000313" key="3">
    <source>
        <dbReference type="Proteomes" id="UP000638648"/>
    </source>
</evidence>
<dbReference type="RefSeq" id="WP_202896475.1">
    <property type="nucleotide sequence ID" value="NZ_BAABJL010000040.1"/>
</dbReference>
<dbReference type="Gene3D" id="3.40.630.30">
    <property type="match status" value="1"/>
</dbReference>
<dbReference type="GO" id="GO:0016747">
    <property type="term" value="F:acyltransferase activity, transferring groups other than amino-acyl groups"/>
    <property type="evidence" value="ECO:0007669"/>
    <property type="project" value="InterPro"/>
</dbReference>
<dbReference type="PROSITE" id="PS51186">
    <property type="entry name" value="GNAT"/>
    <property type="match status" value="1"/>
</dbReference>
<dbReference type="EMBL" id="JADBEM010000001">
    <property type="protein sequence ID" value="MBE1607748.1"/>
    <property type="molecule type" value="Genomic_DNA"/>
</dbReference>
<dbReference type="InterPro" id="IPR000182">
    <property type="entry name" value="GNAT_dom"/>
</dbReference>
<dbReference type="InterPro" id="IPR016181">
    <property type="entry name" value="Acyl_CoA_acyltransferase"/>
</dbReference>
<dbReference type="AlphaFoldDB" id="A0A927MYR4"/>